<keyword evidence="1" id="KW-0175">Coiled coil</keyword>
<protein>
    <submittedName>
        <fullName evidence="2">Rha family transcriptional regulator</fullName>
    </submittedName>
</protein>
<feature type="coiled-coil region" evidence="1">
    <location>
        <begin position="123"/>
        <end position="150"/>
    </location>
</feature>
<keyword evidence="3" id="KW-1185">Reference proteome</keyword>
<organism evidence="2 3">
    <name type="scientific">Tissierella simiarum</name>
    <dbReference type="NCBI Taxonomy" id="2841534"/>
    <lineage>
        <taxon>Bacteria</taxon>
        <taxon>Bacillati</taxon>
        <taxon>Bacillota</taxon>
        <taxon>Tissierellia</taxon>
        <taxon>Tissierellales</taxon>
        <taxon>Tissierellaceae</taxon>
        <taxon>Tissierella</taxon>
    </lineage>
</organism>
<dbReference type="Pfam" id="PF09669">
    <property type="entry name" value="Phage_pRha"/>
    <property type="match status" value="1"/>
</dbReference>
<dbReference type="NCBIfam" id="TIGR02681">
    <property type="entry name" value="phage_pRha"/>
    <property type="match status" value="1"/>
</dbReference>
<dbReference type="RefSeq" id="WP_216522350.1">
    <property type="nucleotide sequence ID" value="NZ_JAHLPM010000030.1"/>
</dbReference>
<evidence type="ECO:0000313" key="3">
    <source>
        <dbReference type="Proteomes" id="UP000749471"/>
    </source>
</evidence>
<evidence type="ECO:0000256" key="1">
    <source>
        <dbReference type="SAM" id="Coils"/>
    </source>
</evidence>
<proteinExistence type="predicted"/>
<gene>
    <name evidence="2" type="ORF">KQI42_19935</name>
</gene>
<reference evidence="2 3" key="1">
    <citation type="submission" date="2021-06" db="EMBL/GenBank/DDBJ databases">
        <authorList>
            <person name="Sun Q."/>
            <person name="Li D."/>
        </authorList>
    </citation>
    <scope>NUCLEOTIDE SEQUENCE [LARGE SCALE GENOMIC DNA]</scope>
    <source>
        <strain evidence="2 3">MSJ-40</strain>
    </source>
</reference>
<dbReference type="InterPro" id="IPR014054">
    <property type="entry name" value="Phage_regulatory_Rha"/>
</dbReference>
<dbReference type="EMBL" id="JAHLPM010000030">
    <property type="protein sequence ID" value="MBU5440268.1"/>
    <property type="molecule type" value="Genomic_DNA"/>
</dbReference>
<sequence>MSDLINIYSQNGNLVVSSREVAKNFGKEHFNVVRDIENLIENEPLKNEELKYFIPETFNHRGNEYKEYLLTRDGFSLLVMGFTGKKALEWKLKYIEAFNKMEETIKKGQSDMFSQLSPQTQVLINLELGLNKLESEVNEAKQEIQNMRDVITLNPQSWRKETSTLINKMALNAGGYENIKLIREEIYTLLNQRLGVDVQTRLTNKRRRMADEGVSKSKRDKLTIVDVIADDKKLIEGYTAIVKEMAIKYKVA</sequence>
<accession>A0ABS6EBG1</accession>
<dbReference type="Proteomes" id="UP000749471">
    <property type="component" value="Unassembled WGS sequence"/>
</dbReference>
<name>A0ABS6EBG1_9FIRM</name>
<evidence type="ECO:0000313" key="2">
    <source>
        <dbReference type="EMBL" id="MBU5440268.1"/>
    </source>
</evidence>
<comment type="caution">
    <text evidence="2">The sequence shown here is derived from an EMBL/GenBank/DDBJ whole genome shotgun (WGS) entry which is preliminary data.</text>
</comment>